<name>A0A1R3JWP8_COCAP</name>
<evidence type="ECO:0000313" key="2">
    <source>
        <dbReference type="Proteomes" id="UP000188268"/>
    </source>
</evidence>
<keyword evidence="2" id="KW-1185">Reference proteome</keyword>
<dbReference type="EMBL" id="AWWV01006899">
    <property type="protein sequence ID" value="OMO99273.1"/>
    <property type="molecule type" value="Genomic_DNA"/>
</dbReference>
<proteinExistence type="predicted"/>
<feature type="non-terminal residue" evidence="1">
    <location>
        <position position="38"/>
    </location>
</feature>
<evidence type="ECO:0000313" key="1">
    <source>
        <dbReference type="EMBL" id="OMO99273.1"/>
    </source>
</evidence>
<sequence>MEPVNFNCESKRQKLPVVRQIVKKQDDTKPWGQDAKAK</sequence>
<organism evidence="1 2">
    <name type="scientific">Corchorus capsularis</name>
    <name type="common">Jute</name>
    <dbReference type="NCBI Taxonomy" id="210143"/>
    <lineage>
        <taxon>Eukaryota</taxon>
        <taxon>Viridiplantae</taxon>
        <taxon>Streptophyta</taxon>
        <taxon>Embryophyta</taxon>
        <taxon>Tracheophyta</taxon>
        <taxon>Spermatophyta</taxon>
        <taxon>Magnoliopsida</taxon>
        <taxon>eudicotyledons</taxon>
        <taxon>Gunneridae</taxon>
        <taxon>Pentapetalae</taxon>
        <taxon>rosids</taxon>
        <taxon>malvids</taxon>
        <taxon>Malvales</taxon>
        <taxon>Malvaceae</taxon>
        <taxon>Grewioideae</taxon>
        <taxon>Apeibeae</taxon>
        <taxon>Corchorus</taxon>
    </lineage>
</organism>
<accession>A0A1R3JWP8</accession>
<gene>
    <name evidence="1" type="ORF">CCACVL1_03873</name>
</gene>
<dbReference type="Gramene" id="OMO99273">
    <property type="protein sequence ID" value="OMO99273"/>
    <property type="gene ID" value="CCACVL1_03873"/>
</dbReference>
<protein>
    <submittedName>
        <fullName evidence="1">Uncharacterized protein</fullName>
    </submittedName>
</protein>
<dbReference type="Proteomes" id="UP000188268">
    <property type="component" value="Unassembled WGS sequence"/>
</dbReference>
<reference evidence="1 2" key="1">
    <citation type="submission" date="2013-09" db="EMBL/GenBank/DDBJ databases">
        <title>Corchorus capsularis genome sequencing.</title>
        <authorList>
            <person name="Alam M."/>
            <person name="Haque M.S."/>
            <person name="Islam M.S."/>
            <person name="Emdad E.M."/>
            <person name="Islam M.M."/>
            <person name="Ahmed B."/>
            <person name="Halim A."/>
            <person name="Hossen Q.M.M."/>
            <person name="Hossain M.Z."/>
            <person name="Ahmed R."/>
            <person name="Khan M.M."/>
            <person name="Islam R."/>
            <person name="Rashid M.M."/>
            <person name="Khan S.A."/>
            <person name="Rahman M.S."/>
            <person name="Alam M."/>
        </authorList>
    </citation>
    <scope>NUCLEOTIDE SEQUENCE [LARGE SCALE GENOMIC DNA]</scope>
    <source>
        <strain evidence="2">cv. CVL-1</strain>
        <tissue evidence="1">Whole seedling</tissue>
    </source>
</reference>
<dbReference type="AlphaFoldDB" id="A0A1R3JWP8"/>
<comment type="caution">
    <text evidence="1">The sequence shown here is derived from an EMBL/GenBank/DDBJ whole genome shotgun (WGS) entry which is preliminary data.</text>
</comment>